<evidence type="ECO:0000313" key="2">
    <source>
        <dbReference type="Proteomes" id="UP001320420"/>
    </source>
</evidence>
<keyword evidence="2" id="KW-1185">Reference proteome</keyword>
<comment type="caution">
    <text evidence="1">The sequence shown here is derived from an EMBL/GenBank/DDBJ whole genome shotgun (WGS) entry which is preliminary data.</text>
</comment>
<reference evidence="1 2" key="1">
    <citation type="submission" date="2024-02" db="EMBL/GenBank/DDBJ databases">
        <title>De novo assembly and annotation of 12 fungi associated with fruit tree decline syndrome in Ontario, Canada.</title>
        <authorList>
            <person name="Sulman M."/>
            <person name="Ellouze W."/>
            <person name="Ilyukhin E."/>
        </authorList>
    </citation>
    <scope>NUCLEOTIDE SEQUENCE [LARGE SCALE GENOMIC DNA]</scope>
    <source>
        <strain evidence="1 2">M11/M66-122</strain>
    </source>
</reference>
<dbReference type="AlphaFoldDB" id="A0AAN9UB86"/>
<sequence length="227" mass="25237">MATHHPSTSHNRTTIETYGYVRTADPSEPPYLELMESLLVGAGNLNSSSGGDWAHFRISLATDSSVEICRYSVSRARRSYFTTKIDLDQLGPGSPRMKHRDLVVDNCRSAGVDLRRLRALGLNLVANEEAATAAENAFDARGLEWDGEGDRMADLVRVFTAYAVAVLTAYNRLFDDNPLLIGQVKMLQNYQSEFGGAAIDKISILTRKVPSLQYQRGLFIVSHLRRK</sequence>
<name>A0AAN9UB86_9PEZI</name>
<protein>
    <submittedName>
        <fullName evidence="1">Uncharacterized protein</fullName>
    </submittedName>
</protein>
<dbReference type="Proteomes" id="UP001320420">
    <property type="component" value="Unassembled WGS sequence"/>
</dbReference>
<gene>
    <name evidence="1" type="ORF">SLS62_011343</name>
</gene>
<proteinExistence type="predicted"/>
<dbReference type="EMBL" id="JAKJXP020000198">
    <property type="protein sequence ID" value="KAK7738623.1"/>
    <property type="molecule type" value="Genomic_DNA"/>
</dbReference>
<accession>A0AAN9UB86</accession>
<organism evidence="1 2">
    <name type="scientific">Diatrype stigma</name>
    <dbReference type="NCBI Taxonomy" id="117547"/>
    <lineage>
        <taxon>Eukaryota</taxon>
        <taxon>Fungi</taxon>
        <taxon>Dikarya</taxon>
        <taxon>Ascomycota</taxon>
        <taxon>Pezizomycotina</taxon>
        <taxon>Sordariomycetes</taxon>
        <taxon>Xylariomycetidae</taxon>
        <taxon>Xylariales</taxon>
        <taxon>Diatrypaceae</taxon>
        <taxon>Diatrype</taxon>
    </lineage>
</organism>
<evidence type="ECO:0000313" key="1">
    <source>
        <dbReference type="EMBL" id="KAK7738623.1"/>
    </source>
</evidence>